<evidence type="ECO:0000313" key="2">
    <source>
        <dbReference type="EMBL" id="CAG6697929.1"/>
    </source>
</evidence>
<proteinExistence type="predicted"/>
<dbReference type="AlphaFoldDB" id="A0A8D8U1R2"/>
<organism evidence="2">
    <name type="scientific">Cacopsylla melanoneura</name>
    <dbReference type="NCBI Taxonomy" id="428564"/>
    <lineage>
        <taxon>Eukaryota</taxon>
        <taxon>Metazoa</taxon>
        <taxon>Ecdysozoa</taxon>
        <taxon>Arthropoda</taxon>
        <taxon>Hexapoda</taxon>
        <taxon>Insecta</taxon>
        <taxon>Pterygota</taxon>
        <taxon>Neoptera</taxon>
        <taxon>Paraneoptera</taxon>
        <taxon>Hemiptera</taxon>
        <taxon>Sternorrhyncha</taxon>
        <taxon>Psylloidea</taxon>
        <taxon>Psyllidae</taxon>
        <taxon>Psyllinae</taxon>
        <taxon>Cacopsylla</taxon>
    </lineage>
</organism>
<evidence type="ECO:0000256" key="1">
    <source>
        <dbReference type="SAM" id="SignalP"/>
    </source>
</evidence>
<keyword evidence="1" id="KW-0732">Signal</keyword>
<dbReference type="EMBL" id="HBUF01335389">
    <property type="protein sequence ID" value="CAG6697929.1"/>
    <property type="molecule type" value="Transcribed_RNA"/>
</dbReference>
<evidence type="ECO:0008006" key="3">
    <source>
        <dbReference type="Google" id="ProtNLM"/>
    </source>
</evidence>
<feature type="signal peptide" evidence="1">
    <location>
        <begin position="1"/>
        <end position="19"/>
    </location>
</feature>
<protein>
    <recommendedName>
        <fullName evidence="3">Secreted protein</fullName>
    </recommendedName>
</protein>
<accession>A0A8D8U1R2</accession>
<sequence length="111" mass="12410">MFPIPSVLLLNCLLVTVSALSARTEYGDFAVYLFKTVPPRNNRLLLHHHYPATPRRNPEYWPSSHLGPPCILCENPPPGPPPPDLAPPPPPLSILNCINIMTCRKYFTCLP</sequence>
<reference evidence="2" key="1">
    <citation type="submission" date="2021-05" db="EMBL/GenBank/DDBJ databases">
        <authorList>
            <person name="Alioto T."/>
            <person name="Alioto T."/>
            <person name="Gomez Garrido J."/>
        </authorList>
    </citation>
    <scope>NUCLEOTIDE SEQUENCE</scope>
</reference>
<name>A0A8D8U1R2_9HEMI</name>
<feature type="chain" id="PRO_5034829937" description="Secreted protein" evidence="1">
    <location>
        <begin position="20"/>
        <end position="111"/>
    </location>
</feature>